<name>W6Q5L8_PENRF</name>
<dbReference type="InterPro" id="IPR029058">
    <property type="entry name" value="AB_hydrolase_fold"/>
</dbReference>
<dbReference type="Pfam" id="PF12697">
    <property type="entry name" value="Abhydrolase_6"/>
    <property type="match status" value="1"/>
</dbReference>
<dbReference type="PANTHER" id="PTHR37017:SF11">
    <property type="entry name" value="ESTERASE_LIPASE_THIOESTERASE DOMAIN-CONTAINING PROTEIN"/>
    <property type="match status" value="1"/>
</dbReference>
<evidence type="ECO:0000259" key="1">
    <source>
        <dbReference type="Pfam" id="PF12697"/>
    </source>
</evidence>
<dbReference type="Gene3D" id="3.40.50.1820">
    <property type="entry name" value="alpha/beta hydrolase"/>
    <property type="match status" value="1"/>
</dbReference>
<gene>
    <name evidence="2" type="ORF">PROQFM164_S01g003336</name>
</gene>
<proteinExistence type="predicted"/>
<dbReference type="InterPro" id="IPR000073">
    <property type="entry name" value="AB_hydrolase_1"/>
</dbReference>
<evidence type="ECO:0000313" key="2">
    <source>
        <dbReference type="EMBL" id="CDM29524.1"/>
    </source>
</evidence>
<organism evidence="2 3">
    <name type="scientific">Penicillium roqueforti (strain FM164)</name>
    <dbReference type="NCBI Taxonomy" id="1365484"/>
    <lineage>
        <taxon>Eukaryota</taxon>
        <taxon>Fungi</taxon>
        <taxon>Dikarya</taxon>
        <taxon>Ascomycota</taxon>
        <taxon>Pezizomycotina</taxon>
        <taxon>Eurotiomycetes</taxon>
        <taxon>Eurotiomycetidae</taxon>
        <taxon>Eurotiales</taxon>
        <taxon>Aspergillaceae</taxon>
        <taxon>Penicillium</taxon>
    </lineage>
</organism>
<accession>W6Q5L8</accession>
<dbReference type="GO" id="GO:0072330">
    <property type="term" value="P:monocarboxylic acid biosynthetic process"/>
    <property type="evidence" value="ECO:0007669"/>
    <property type="project" value="UniProtKB-ARBA"/>
</dbReference>
<dbReference type="GO" id="GO:0017000">
    <property type="term" value="P:antibiotic biosynthetic process"/>
    <property type="evidence" value="ECO:0007669"/>
    <property type="project" value="UniProtKB-ARBA"/>
</dbReference>
<dbReference type="PANTHER" id="PTHR37017">
    <property type="entry name" value="AB HYDROLASE-1 DOMAIN-CONTAINING PROTEIN-RELATED"/>
    <property type="match status" value="1"/>
</dbReference>
<dbReference type="EMBL" id="HG792015">
    <property type="protein sequence ID" value="CDM29524.1"/>
    <property type="molecule type" value="Genomic_DNA"/>
</dbReference>
<protein>
    <submittedName>
        <fullName evidence="2">Genomic scaffold, ProqFM164S01</fullName>
    </submittedName>
</protein>
<dbReference type="OMA" id="STHEPWN"/>
<evidence type="ECO:0000313" key="3">
    <source>
        <dbReference type="Proteomes" id="UP000030686"/>
    </source>
</evidence>
<dbReference type="SUPFAM" id="SSF53474">
    <property type="entry name" value="alpha/beta-Hydrolases"/>
    <property type="match status" value="1"/>
</dbReference>
<sequence>MKVEDDYVHVDGIDNVGWQDLTVEQRKKWNRTTAHTSRAVFSGEVTYEPWHDVPCSYIICEQYQALPPALQEFFASKMDAPGTTYRLPSSHSPFLSMPDRLVDVLREIVKV</sequence>
<keyword evidence="3" id="KW-1185">Reference proteome</keyword>
<dbReference type="Proteomes" id="UP000030686">
    <property type="component" value="Unassembled WGS sequence"/>
</dbReference>
<dbReference type="OrthoDB" id="408373at2759"/>
<reference evidence="2" key="1">
    <citation type="journal article" date="2014" name="Nat. Commun.">
        <title>Multiple recent horizontal transfers of a large genomic region in cheese making fungi.</title>
        <authorList>
            <person name="Cheeseman K."/>
            <person name="Ropars J."/>
            <person name="Renault P."/>
            <person name="Dupont J."/>
            <person name="Gouzy J."/>
            <person name="Branca A."/>
            <person name="Abraham A.L."/>
            <person name="Ceppi M."/>
            <person name="Conseiller E."/>
            <person name="Debuchy R."/>
            <person name="Malagnac F."/>
            <person name="Goarin A."/>
            <person name="Silar P."/>
            <person name="Lacoste S."/>
            <person name="Sallet E."/>
            <person name="Bensimon A."/>
            <person name="Giraud T."/>
            <person name="Brygoo Y."/>
        </authorList>
    </citation>
    <scope>NUCLEOTIDE SEQUENCE [LARGE SCALE GENOMIC DNA]</scope>
    <source>
        <strain evidence="2">FM164</strain>
    </source>
</reference>
<dbReference type="InterPro" id="IPR052897">
    <property type="entry name" value="Sec-Metab_Biosynth_Hydrolase"/>
</dbReference>
<feature type="domain" description="AB hydrolase-1" evidence="1">
    <location>
        <begin position="26"/>
        <end position="104"/>
    </location>
</feature>
<dbReference type="STRING" id="1365484.W6Q5L8"/>
<dbReference type="AlphaFoldDB" id="W6Q5L8"/>